<dbReference type="STRING" id="156976.AK829_09740"/>
<gene>
    <name evidence="9" type="ORF">AK829_09740</name>
</gene>
<feature type="transmembrane region" description="Helical" evidence="7">
    <location>
        <begin position="124"/>
        <end position="141"/>
    </location>
</feature>
<dbReference type="PANTHER" id="PTHR43731">
    <property type="entry name" value="RHOMBOID PROTEASE"/>
    <property type="match status" value="1"/>
</dbReference>
<dbReference type="AlphaFoldDB" id="A0A0K1RDW2"/>
<dbReference type="KEGG" id="crie:AK829_09740"/>
<dbReference type="Pfam" id="PF01694">
    <property type="entry name" value="Rhomboid"/>
    <property type="match status" value="1"/>
</dbReference>
<protein>
    <recommendedName>
        <fullName evidence="8">Peptidase S54 rhomboid domain-containing protein</fullName>
    </recommendedName>
</protein>
<organism evidence="9 10">
    <name type="scientific">Corynebacterium riegelii</name>
    <dbReference type="NCBI Taxonomy" id="156976"/>
    <lineage>
        <taxon>Bacteria</taxon>
        <taxon>Bacillati</taxon>
        <taxon>Actinomycetota</taxon>
        <taxon>Actinomycetes</taxon>
        <taxon>Mycobacteriales</taxon>
        <taxon>Corynebacteriaceae</taxon>
        <taxon>Corynebacterium</taxon>
    </lineage>
</organism>
<dbReference type="Gene3D" id="1.20.1540.10">
    <property type="entry name" value="Rhomboid-like"/>
    <property type="match status" value="1"/>
</dbReference>
<proteinExistence type="inferred from homology"/>
<dbReference type="GO" id="GO:0016020">
    <property type="term" value="C:membrane"/>
    <property type="evidence" value="ECO:0007669"/>
    <property type="project" value="UniProtKB-SubCell"/>
</dbReference>
<accession>A0A0K1RDW2</accession>
<comment type="subcellular location">
    <subcellularLocation>
        <location evidence="1">Membrane</location>
        <topology evidence="1">Multi-pass membrane protein</topology>
    </subcellularLocation>
</comment>
<evidence type="ECO:0000256" key="1">
    <source>
        <dbReference type="ARBA" id="ARBA00004141"/>
    </source>
</evidence>
<feature type="transmembrane region" description="Helical" evidence="7">
    <location>
        <begin position="148"/>
        <end position="164"/>
    </location>
</feature>
<evidence type="ECO:0000259" key="8">
    <source>
        <dbReference type="Pfam" id="PF01694"/>
    </source>
</evidence>
<dbReference type="InterPro" id="IPR050925">
    <property type="entry name" value="Rhomboid_protease_S54"/>
</dbReference>
<dbReference type="InterPro" id="IPR022764">
    <property type="entry name" value="Peptidase_S54_rhomboid_dom"/>
</dbReference>
<comment type="similarity">
    <text evidence="2">Belongs to the peptidase S54 family.</text>
</comment>
<keyword evidence="5 7" id="KW-1133">Transmembrane helix</keyword>
<evidence type="ECO:0000256" key="3">
    <source>
        <dbReference type="ARBA" id="ARBA00022692"/>
    </source>
</evidence>
<dbReference type="SUPFAM" id="SSF144091">
    <property type="entry name" value="Rhomboid-like"/>
    <property type="match status" value="1"/>
</dbReference>
<evidence type="ECO:0000313" key="10">
    <source>
        <dbReference type="Proteomes" id="UP000060016"/>
    </source>
</evidence>
<keyword evidence="4" id="KW-0378">Hydrolase</keyword>
<evidence type="ECO:0000313" key="9">
    <source>
        <dbReference type="EMBL" id="AKV59371.1"/>
    </source>
</evidence>
<evidence type="ECO:0000256" key="4">
    <source>
        <dbReference type="ARBA" id="ARBA00022801"/>
    </source>
</evidence>
<dbReference type="EMBL" id="CP012342">
    <property type="protein sequence ID" value="AKV59371.1"/>
    <property type="molecule type" value="Genomic_DNA"/>
</dbReference>
<sequence>MNVFRNVLRGAPATTIIAAVCVAVFCVSALQTRSLTQVVWGSSLAEHMILYGPEVTGLGYSRALTSGFLHLDATHLFLNMLMLVLVGAEVERAIGTGPFVVAYGGFTLASASMVLAGAFGVPTAGASGALFALMAVLVALAYRRHADLIAPLTLLAVNVGYTFVATNVSVWGHVGGLLVGALVAWPLTHPSKKARWVTAWVCLGLSVLAVWLPTLPTATPVY</sequence>
<feature type="transmembrane region" description="Helical" evidence="7">
    <location>
        <begin position="100"/>
        <end position="118"/>
    </location>
</feature>
<dbReference type="PANTHER" id="PTHR43731:SF14">
    <property type="entry name" value="PRESENILIN-ASSOCIATED RHOMBOID-LIKE PROTEIN, MITOCHONDRIAL"/>
    <property type="match status" value="1"/>
</dbReference>
<evidence type="ECO:0000256" key="6">
    <source>
        <dbReference type="ARBA" id="ARBA00023136"/>
    </source>
</evidence>
<feature type="transmembrane region" description="Helical" evidence="7">
    <location>
        <begin position="7"/>
        <end position="30"/>
    </location>
</feature>
<evidence type="ECO:0000256" key="7">
    <source>
        <dbReference type="SAM" id="Phobius"/>
    </source>
</evidence>
<dbReference type="Proteomes" id="UP000060016">
    <property type="component" value="Chromosome"/>
</dbReference>
<reference evidence="9 10" key="1">
    <citation type="submission" date="2015-08" db="EMBL/GenBank/DDBJ databases">
        <authorList>
            <person name="Babu N.S."/>
            <person name="Beckwith C.J."/>
            <person name="Beseler K.G."/>
            <person name="Brison A."/>
            <person name="Carone J.V."/>
            <person name="Caskin T.P."/>
            <person name="Diamond M."/>
            <person name="Durham M.E."/>
            <person name="Foxe J.M."/>
            <person name="Go M."/>
            <person name="Henderson B.A."/>
            <person name="Jones I.B."/>
            <person name="McGettigan J.A."/>
            <person name="Micheletti S.J."/>
            <person name="Nasrallah M.E."/>
            <person name="Ortiz D."/>
            <person name="Piller C.R."/>
            <person name="Privatt S.R."/>
            <person name="Schneider S.L."/>
            <person name="Sharp S."/>
            <person name="Smith T.C."/>
            <person name="Stanton J.D."/>
            <person name="Ullery H.E."/>
            <person name="Wilson R.J."/>
            <person name="Serrano M.G."/>
            <person name="Buck G."/>
            <person name="Lee V."/>
            <person name="Wang Y."/>
            <person name="Carvalho R."/>
            <person name="Voegtly L."/>
            <person name="Shi R."/>
            <person name="Duckworth R."/>
            <person name="Johnson A."/>
            <person name="Loviza R."/>
            <person name="Walstead R."/>
            <person name="Shah Z."/>
            <person name="Kiflezghi M."/>
            <person name="Wade K."/>
            <person name="Ball S.L."/>
            <person name="Bradley K.W."/>
            <person name="Asai D.J."/>
            <person name="Bowman C.A."/>
            <person name="Russell D.A."/>
            <person name="Pope W.H."/>
            <person name="Jacobs-Sera D."/>
            <person name="Hendrix R.W."/>
            <person name="Hatfull G.F."/>
        </authorList>
    </citation>
    <scope>NUCLEOTIDE SEQUENCE [LARGE SCALE GENOMIC DNA]</scope>
    <source>
        <strain evidence="9 10">PUDD_83A45</strain>
    </source>
</reference>
<evidence type="ECO:0000256" key="2">
    <source>
        <dbReference type="ARBA" id="ARBA00009045"/>
    </source>
</evidence>
<evidence type="ECO:0000256" key="5">
    <source>
        <dbReference type="ARBA" id="ARBA00022989"/>
    </source>
</evidence>
<feature type="transmembrane region" description="Helical" evidence="7">
    <location>
        <begin position="194"/>
        <end position="212"/>
    </location>
</feature>
<keyword evidence="3 7" id="KW-0812">Transmembrane</keyword>
<dbReference type="GO" id="GO:0004252">
    <property type="term" value="F:serine-type endopeptidase activity"/>
    <property type="evidence" value="ECO:0007669"/>
    <property type="project" value="InterPro"/>
</dbReference>
<feature type="domain" description="Peptidase S54 rhomboid" evidence="8">
    <location>
        <begin position="60"/>
        <end position="187"/>
    </location>
</feature>
<name>A0A0K1RDW2_9CORY</name>
<feature type="transmembrane region" description="Helical" evidence="7">
    <location>
        <begin position="170"/>
        <end position="187"/>
    </location>
</feature>
<dbReference type="PATRIC" id="fig|156976.3.peg.1958"/>
<keyword evidence="10" id="KW-1185">Reference proteome</keyword>
<feature type="transmembrane region" description="Helical" evidence="7">
    <location>
        <begin position="68"/>
        <end position="88"/>
    </location>
</feature>
<keyword evidence="6 7" id="KW-0472">Membrane</keyword>
<dbReference type="InterPro" id="IPR035952">
    <property type="entry name" value="Rhomboid-like_sf"/>
</dbReference>